<dbReference type="Gene3D" id="2.30.30.850">
    <property type="match status" value="1"/>
</dbReference>
<gene>
    <name evidence="1" type="ORF">AAJ76_1540001610</name>
</gene>
<dbReference type="OrthoDB" id="2195903at2759"/>
<dbReference type="Proteomes" id="UP000034350">
    <property type="component" value="Unassembled WGS sequence"/>
</dbReference>
<sequence>MYKLSSNAIAERVNAIIAEILRMYSGENIKKIIQNMHHRPNLNYKRTIRYSPFEKVYKYSFFDPDEHYISVLKDKQLGKKNKNVNKKIIKTNENVCIKKFNAKKSEEQYEGPFTVTEVGKKGRWVKILGRKEWIQVRDIK</sequence>
<organism evidence="1 2">
    <name type="scientific">Vairimorpha ceranae</name>
    <dbReference type="NCBI Taxonomy" id="40302"/>
    <lineage>
        <taxon>Eukaryota</taxon>
        <taxon>Fungi</taxon>
        <taxon>Fungi incertae sedis</taxon>
        <taxon>Microsporidia</taxon>
        <taxon>Nosematidae</taxon>
        <taxon>Vairimorpha</taxon>
    </lineage>
</organism>
<reference evidence="1 2" key="1">
    <citation type="journal article" date="2015" name="Environ. Microbiol.">
        <title>Genome analyses suggest the presence of polyploidy and recent human-driven expansions in eight global populations of the honeybee pathogen Nosema ceranae.</title>
        <authorList>
            <person name="Pelin A."/>
            <person name="Selman M."/>
            <person name="Aris-Brosou S."/>
            <person name="Farinelli L."/>
            <person name="Corradi N."/>
        </authorList>
    </citation>
    <scope>NUCLEOTIDE SEQUENCE [LARGE SCALE GENOMIC DNA]</scope>
    <source>
        <strain evidence="1 2">PA08 1199</strain>
    </source>
</reference>
<dbReference type="EMBL" id="JPQZ01000154">
    <property type="protein sequence ID" value="KKO73971.1"/>
    <property type="molecule type" value="Genomic_DNA"/>
</dbReference>
<name>A0A0F9W8B9_9MICR</name>
<keyword evidence="2" id="KW-1185">Reference proteome</keyword>
<accession>A0A0F9W8B9</accession>
<proteinExistence type="predicted"/>
<evidence type="ECO:0000313" key="1">
    <source>
        <dbReference type="EMBL" id="KKO73971.1"/>
    </source>
</evidence>
<dbReference type="GeneID" id="36319035"/>
<dbReference type="VEuPathDB" id="MicrosporidiaDB:AAJ76_1540001610"/>
<dbReference type="RefSeq" id="XP_024329713.1">
    <property type="nucleotide sequence ID" value="XM_024474127.1"/>
</dbReference>
<protein>
    <submittedName>
        <fullName evidence="1">Pol polyprotein</fullName>
    </submittedName>
</protein>
<evidence type="ECO:0000313" key="2">
    <source>
        <dbReference type="Proteomes" id="UP000034350"/>
    </source>
</evidence>
<dbReference type="AlphaFoldDB" id="A0A0F9W8B9"/>
<comment type="caution">
    <text evidence="1">The sequence shown here is derived from an EMBL/GenBank/DDBJ whole genome shotgun (WGS) entry which is preliminary data.</text>
</comment>